<proteinExistence type="predicted"/>
<dbReference type="InterPro" id="IPR001012">
    <property type="entry name" value="UBX_dom"/>
</dbReference>
<dbReference type="EMBL" id="MU253904">
    <property type="protein sequence ID" value="KAG9244451.1"/>
    <property type="molecule type" value="Genomic_DNA"/>
</dbReference>
<dbReference type="AlphaFoldDB" id="A0A9P7Z364"/>
<dbReference type="CDD" id="cd01767">
    <property type="entry name" value="UBX"/>
    <property type="match status" value="1"/>
</dbReference>
<dbReference type="OrthoDB" id="440781at2759"/>
<name>A0A9P7Z364_9HELO</name>
<feature type="domain" description="UBX" evidence="2">
    <location>
        <begin position="411"/>
        <end position="487"/>
    </location>
</feature>
<dbReference type="GO" id="GO:0006886">
    <property type="term" value="P:intracellular protein transport"/>
    <property type="evidence" value="ECO:0007669"/>
    <property type="project" value="TreeGrafter"/>
</dbReference>
<dbReference type="SUPFAM" id="SSF54236">
    <property type="entry name" value="Ubiquitin-like"/>
    <property type="match status" value="2"/>
</dbReference>
<feature type="region of interest" description="Disordered" evidence="1">
    <location>
        <begin position="230"/>
        <end position="263"/>
    </location>
</feature>
<dbReference type="InterPro" id="IPR059238">
    <property type="entry name" value="UBX1_UBXN9"/>
</dbReference>
<dbReference type="Gene3D" id="3.10.20.90">
    <property type="entry name" value="Phosphatidylinositol 3-kinase Catalytic Subunit, Chain A, domain 1"/>
    <property type="match status" value="2"/>
</dbReference>
<dbReference type="PANTHER" id="PTHR46467">
    <property type="entry name" value="TETHER CONTAINING UBX DOMAIN FOR GLUT4"/>
    <property type="match status" value="1"/>
</dbReference>
<dbReference type="GO" id="GO:0005634">
    <property type="term" value="C:nucleus"/>
    <property type="evidence" value="ECO:0007669"/>
    <property type="project" value="TreeGrafter"/>
</dbReference>
<dbReference type="GO" id="GO:0005737">
    <property type="term" value="C:cytoplasm"/>
    <property type="evidence" value="ECO:0007669"/>
    <property type="project" value="TreeGrafter"/>
</dbReference>
<evidence type="ECO:0000256" key="1">
    <source>
        <dbReference type="SAM" id="MobiDB-lite"/>
    </source>
</evidence>
<evidence type="ECO:0000259" key="2">
    <source>
        <dbReference type="PROSITE" id="PS50033"/>
    </source>
</evidence>
<sequence length="558" mass="60983">MSAHVVVISTSLKRAKVSVISGMHMTDILAEACKTLGARYSDYGFKHNNKTIDMSRRFRETNLSSGAKLELVAVSRSPVPVLVALQIEEERLKEMFPSDTSLWQILRIFESKDKMKYNFTESSWVESVKSGPGQLLYQQPIMNILGKEVTSLVELQKSLTQFGVNGGSVLIRFTLRKTARTFAEAAAEIDEYFKEVTVTDTDEPMPDAADIQPTTSTCETSNGIISVTEQAATESEAPREEQTVPEESEPIHKSPGHHAPPHRGIVPPKIFQAMAESKETSEKQKEVAYNSLQHIEKVHDARADVKSAQESCSQPETVKAAPEVAAPEKPATAKETDSIILGPNGRPVIITKAPSGDTPAAAQVPHDEMDYEPSQAHALSVLSRLQVESQNKRLLSDAEIERQEKEKIAKIAAAEISLKIRFPDQTTLTSKFYAGDTAGDLYNFVAGAIASQDAAFFLNIYGMGGIPRDEKKLMKDLKIATNAMVVFRWDNNVSDAARKTPVLRDEYHSKAIDIPLPEPAPVSGNQGSKAPAPKIAEKEGGKGKGLGAFKKFLPGGKK</sequence>
<evidence type="ECO:0000313" key="3">
    <source>
        <dbReference type="EMBL" id="KAG9244451.1"/>
    </source>
</evidence>
<comment type="caution">
    <text evidence="3">The sequence shown here is derived from an EMBL/GenBank/DDBJ whole genome shotgun (WGS) entry which is preliminary data.</text>
</comment>
<dbReference type="Pfam" id="PF11470">
    <property type="entry name" value="TUG-UBL1"/>
    <property type="match status" value="1"/>
</dbReference>
<dbReference type="Pfam" id="PF00789">
    <property type="entry name" value="UBX"/>
    <property type="match status" value="1"/>
</dbReference>
<feature type="compositionally biased region" description="Low complexity" evidence="1">
    <location>
        <begin position="547"/>
        <end position="558"/>
    </location>
</feature>
<feature type="region of interest" description="Disordered" evidence="1">
    <location>
        <begin position="310"/>
        <end position="345"/>
    </location>
</feature>
<dbReference type="GO" id="GO:0012506">
    <property type="term" value="C:vesicle membrane"/>
    <property type="evidence" value="ECO:0007669"/>
    <property type="project" value="TreeGrafter"/>
</dbReference>
<protein>
    <recommendedName>
        <fullName evidence="2">UBX domain-containing protein</fullName>
    </recommendedName>
</protein>
<feature type="compositionally biased region" description="Low complexity" evidence="1">
    <location>
        <begin position="315"/>
        <end position="330"/>
    </location>
</feature>
<dbReference type="PROSITE" id="PS50033">
    <property type="entry name" value="UBX"/>
    <property type="match status" value="1"/>
</dbReference>
<dbReference type="CDD" id="cd17075">
    <property type="entry name" value="UBX1_UBXN9"/>
    <property type="match status" value="1"/>
</dbReference>
<dbReference type="InterPro" id="IPR021569">
    <property type="entry name" value="TUG-UBL1"/>
</dbReference>
<dbReference type="InterPro" id="IPR029071">
    <property type="entry name" value="Ubiquitin-like_domsf"/>
</dbReference>
<organism evidence="3 4">
    <name type="scientific">Calycina marina</name>
    <dbReference type="NCBI Taxonomy" id="1763456"/>
    <lineage>
        <taxon>Eukaryota</taxon>
        <taxon>Fungi</taxon>
        <taxon>Dikarya</taxon>
        <taxon>Ascomycota</taxon>
        <taxon>Pezizomycotina</taxon>
        <taxon>Leotiomycetes</taxon>
        <taxon>Helotiales</taxon>
        <taxon>Pezizellaceae</taxon>
        <taxon>Calycina</taxon>
    </lineage>
</organism>
<accession>A0A9P7Z364</accession>
<keyword evidence="4" id="KW-1185">Reference proteome</keyword>
<reference evidence="3" key="1">
    <citation type="journal article" date="2021" name="IMA Fungus">
        <title>Genomic characterization of three marine fungi, including Emericellopsis atlantica sp. nov. with signatures of a generalist lifestyle and marine biomass degradation.</title>
        <authorList>
            <person name="Hagestad O.C."/>
            <person name="Hou L."/>
            <person name="Andersen J.H."/>
            <person name="Hansen E.H."/>
            <person name="Altermark B."/>
            <person name="Li C."/>
            <person name="Kuhnert E."/>
            <person name="Cox R.J."/>
            <person name="Crous P.W."/>
            <person name="Spatafora J.W."/>
            <person name="Lail K."/>
            <person name="Amirebrahimi M."/>
            <person name="Lipzen A."/>
            <person name="Pangilinan J."/>
            <person name="Andreopoulos W."/>
            <person name="Hayes R.D."/>
            <person name="Ng V."/>
            <person name="Grigoriev I.V."/>
            <person name="Jackson S.A."/>
            <person name="Sutton T.D.S."/>
            <person name="Dobson A.D.W."/>
            <person name="Rama T."/>
        </authorList>
    </citation>
    <scope>NUCLEOTIDE SEQUENCE</scope>
    <source>
        <strain evidence="3">TRa3180A</strain>
    </source>
</reference>
<dbReference type="PANTHER" id="PTHR46467:SF1">
    <property type="entry name" value="TETHER CONTAINING UBX DOMAIN FOR GLUT4"/>
    <property type="match status" value="1"/>
</dbReference>
<feature type="region of interest" description="Disordered" evidence="1">
    <location>
        <begin position="514"/>
        <end position="558"/>
    </location>
</feature>
<evidence type="ECO:0000313" key="4">
    <source>
        <dbReference type="Proteomes" id="UP000887226"/>
    </source>
</evidence>
<gene>
    <name evidence="3" type="ORF">BJ878DRAFT_506113</name>
</gene>
<dbReference type="Proteomes" id="UP000887226">
    <property type="component" value="Unassembled WGS sequence"/>
</dbReference>